<dbReference type="AlphaFoldDB" id="A0A182FIL4"/>
<organism evidence="1 2">
    <name type="scientific">Anopheles albimanus</name>
    <name type="common">New world malaria mosquito</name>
    <dbReference type="NCBI Taxonomy" id="7167"/>
    <lineage>
        <taxon>Eukaryota</taxon>
        <taxon>Metazoa</taxon>
        <taxon>Ecdysozoa</taxon>
        <taxon>Arthropoda</taxon>
        <taxon>Hexapoda</taxon>
        <taxon>Insecta</taxon>
        <taxon>Pterygota</taxon>
        <taxon>Neoptera</taxon>
        <taxon>Endopterygota</taxon>
        <taxon>Diptera</taxon>
        <taxon>Nematocera</taxon>
        <taxon>Culicoidea</taxon>
        <taxon>Culicidae</taxon>
        <taxon>Anophelinae</taxon>
        <taxon>Anopheles</taxon>
    </lineage>
</organism>
<reference evidence="1" key="2">
    <citation type="submission" date="2022-08" db="UniProtKB">
        <authorList>
            <consortium name="EnsemblMetazoa"/>
        </authorList>
    </citation>
    <scope>IDENTIFICATION</scope>
    <source>
        <strain evidence="1">STECLA/ALBI9_A</strain>
    </source>
</reference>
<protein>
    <submittedName>
        <fullName evidence="1">Uncharacterized protein</fullName>
    </submittedName>
</protein>
<evidence type="ECO:0000313" key="1">
    <source>
        <dbReference type="EnsemblMetazoa" id="AALB006359-PA"/>
    </source>
</evidence>
<dbReference type="VEuPathDB" id="VectorBase:AALB20_029320"/>
<keyword evidence="2" id="KW-1185">Reference proteome</keyword>
<dbReference type="VEuPathDB" id="VectorBase:AALB006359"/>
<dbReference type="EnsemblMetazoa" id="AALB006359-RA">
    <property type="protein sequence ID" value="AALB006359-PA"/>
    <property type="gene ID" value="AALB006359"/>
</dbReference>
<sequence length="100" mass="10454">MVQIKKVVQCGPAVGRFAALQQQRNPLAGPPSLSDCLERAEPVQPSRLAVKGGTWHYFQLSCQPAKVTGAAPLPLALSLFPVGIRNSGGERVKSGACSSA</sequence>
<evidence type="ECO:0000313" key="2">
    <source>
        <dbReference type="Proteomes" id="UP000069272"/>
    </source>
</evidence>
<accession>A0A182FIL4</accession>
<reference evidence="1 2" key="1">
    <citation type="journal article" date="2017" name="G3 (Bethesda)">
        <title>The Physical Genome Mapping of Anopheles albimanus Corrected Scaffold Misassemblies and Identified Interarm Rearrangements in Genus Anopheles.</title>
        <authorList>
            <person name="Artemov G.N."/>
            <person name="Peery A.N."/>
            <person name="Jiang X."/>
            <person name="Tu Z."/>
            <person name="Stegniy V.N."/>
            <person name="Sharakhova M.V."/>
            <person name="Sharakhov I.V."/>
        </authorList>
    </citation>
    <scope>NUCLEOTIDE SEQUENCE [LARGE SCALE GENOMIC DNA]</scope>
    <source>
        <strain evidence="1 2">ALBI9_A</strain>
    </source>
</reference>
<name>A0A182FIL4_ANOAL</name>
<proteinExistence type="predicted"/>
<dbReference type="Proteomes" id="UP000069272">
    <property type="component" value="Chromosome X"/>
</dbReference>